<organism evidence="2 3">
    <name type="scientific">Nonomuraea typhae</name>
    <dbReference type="NCBI Taxonomy" id="2603600"/>
    <lineage>
        <taxon>Bacteria</taxon>
        <taxon>Bacillati</taxon>
        <taxon>Actinomycetota</taxon>
        <taxon>Actinomycetes</taxon>
        <taxon>Streptosporangiales</taxon>
        <taxon>Streptosporangiaceae</taxon>
        <taxon>Nonomuraea</taxon>
    </lineage>
</organism>
<keyword evidence="1" id="KW-0732">Signal</keyword>
<protein>
    <submittedName>
        <fullName evidence="2">Uncharacterized protein</fullName>
    </submittedName>
</protein>
<name>A0ABW7Z951_9ACTN</name>
<evidence type="ECO:0000256" key="1">
    <source>
        <dbReference type="SAM" id="SignalP"/>
    </source>
</evidence>
<keyword evidence="3" id="KW-1185">Reference proteome</keyword>
<dbReference type="EMBL" id="JBITGY010000016">
    <property type="protein sequence ID" value="MFI6504699.1"/>
    <property type="molecule type" value="Genomic_DNA"/>
</dbReference>
<gene>
    <name evidence="2" type="ORF">ACIBG2_45450</name>
</gene>
<comment type="caution">
    <text evidence="2">The sequence shown here is derived from an EMBL/GenBank/DDBJ whole genome shotgun (WGS) entry which is preliminary data.</text>
</comment>
<sequence length="104" mass="10900">MLFRRLAATAAVALATLGLIPASADAARGELILLSGSAPIAVFRDPAGMGCYSTTTAFDTVTNRTDSHVFVYQDAACNSSDVTVVPPGQNPVFVGERRSVYVIH</sequence>
<feature type="chain" id="PRO_5045105595" evidence="1">
    <location>
        <begin position="27"/>
        <end position="104"/>
    </location>
</feature>
<evidence type="ECO:0000313" key="3">
    <source>
        <dbReference type="Proteomes" id="UP001612741"/>
    </source>
</evidence>
<feature type="signal peptide" evidence="1">
    <location>
        <begin position="1"/>
        <end position="26"/>
    </location>
</feature>
<dbReference type="Proteomes" id="UP001612741">
    <property type="component" value="Unassembled WGS sequence"/>
</dbReference>
<dbReference type="RefSeq" id="WP_397090555.1">
    <property type="nucleotide sequence ID" value="NZ_JBITGY010000016.1"/>
</dbReference>
<accession>A0ABW7Z951</accession>
<evidence type="ECO:0000313" key="2">
    <source>
        <dbReference type="EMBL" id="MFI6504699.1"/>
    </source>
</evidence>
<reference evidence="2 3" key="1">
    <citation type="submission" date="2024-10" db="EMBL/GenBank/DDBJ databases">
        <title>The Natural Products Discovery Center: Release of the First 8490 Sequenced Strains for Exploring Actinobacteria Biosynthetic Diversity.</title>
        <authorList>
            <person name="Kalkreuter E."/>
            <person name="Kautsar S.A."/>
            <person name="Yang D."/>
            <person name="Bader C.D."/>
            <person name="Teijaro C.N."/>
            <person name="Fluegel L."/>
            <person name="Davis C.M."/>
            <person name="Simpson J.R."/>
            <person name="Lauterbach L."/>
            <person name="Steele A.D."/>
            <person name="Gui C."/>
            <person name="Meng S."/>
            <person name="Li G."/>
            <person name="Viehrig K."/>
            <person name="Ye F."/>
            <person name="Su P."/>
            <person name="Kiefer A.F."/>
            <person name="Nichols A."/>
            <person name="Cepeda A.J."/>
            <person name="Yan W."/>
            <person name="Fan B."/>
            <person name="Jiang Y."/>
            <person name="Adhikari A."/>
            <person name="Zheng C.-J."/>
            <person name="Schuster L."/>
            <person name="Cowan T.M."/>
            <person name="Smanski M.J."/>
            <person name="Chevrette M.G."/>
            <person name="De Carvalho L.P.S."/>
            <person name="Shen B."/>
        </authorList>
    </citation>
    <scope>NUCLEOTIDE SEQUENCE [LARGE SCALE GENOMIC DNA]</scope>
    <source>
        <strain evidence="2 3">NPDC050545</strain>
    </source>
</reference>
<proteinExistence type="predicted"/>